<dbReference type="InterPro" id="IPR051797">
    <property type="entry name" value="TrmB-like"/>
</dbReference>
<dbReference type="PANTHER" id="PTHR34293">
    <property type="entry name" value="HTH-TYPE TRANSCRIPTIONAL REGULATOR TRMBL2"/>
    <property type="match status" value="1"/>
</dbReference>
<dbReference type="CDD" id="cd00090">
    <property type="entry name" value="HTH_ARSR"/>
    <property type="match status" value="1"/>
</dbReference>
<dbReference type="SUPFAM" id="SSF159071">
    <property type="entry name" value="TrmB C-terminal domain-like"/>
    <property type="match status" value="1"/>
</dbReference>
<dbReference type="CDD" id="cd09124">
    <property type="entry name" value="PLDc_like_TrmB_middle"/>
    <property type="match status" value="1"/>
</dbReference>
<reference evidence="4 5" key="2">
    <citation type="submission" date="2019-04" db="EMBL/GenBank/DDBJ databases">
        <authorList>
            <person name="Yang S."/>
            <person name="Wei W."/>
        </authorList>
    </citation>
    <scope>NUCLEOTIDE SEQUENCE [LARGE SCALE GENOMIC DNA]</scope>
    <source>
        <strain evidence="5">ZP60</strain>
    </source>
</reference>
<dbReference type="OMA" id="KRYVYSV"/>
<evidence type="ECO:0000259" key="2">
    <source>
        <dbReference type="Pfam" id="PF01978"/>
    </source>
</evidence>
<dbReference type="SUPFAM" id="SSF56024">
    <property type="entry name" value="Phospholipase D/nuclease"/>
    <property type="match status" value="1"/>
</dbReference>
<evidence type="ECO:0000313" key="4">
    <source>
        <dbReference type="EMBL" id="QCD64901.1"/>
    </source>
</evidence>
<accession>A0A4D6KFS6</accession>
<dbReference type="Pfam" id="PF01978">
    <property type="entry name" value="TrmB"/>
    <property type="match status" value="1"/>
</dbReference>
<name>A0A4D6KFS6_9EURY</name>
<dbReference type="RefSeq" id="WP_012807738.1">
    <property type="nucleotide sequence ID" value="NZ_CP039375.1"/>
</dbReference>
<dbReference type="AlphaFoldDB" id="A0A4D6KFS6"/>
<dbReference type="KEGG" id="halz:E5139_04335"/>
<reference evidence="4 5" key="1">
    <citation type="submission" date="2019-04" db="EMBL/GenBank/DDBJ databases">
        <title>Complete genome sequence of Arthrobacter sp. ZXY-2 associated with effective atrazine degradation and salt adaptation.</title>
        <authorList>
            <person name="Zhao X."/>
        </authorList>
    </citation>
    <scope>NUCLEOTIDE SEQUENCE [LARGE SCALE GENOMIC DNA]</scope>
    <source>
        <strain evidence="5">ZP60</strain>
    </source>
</reference>
<dbReference type="InterPro" id="IPR036388">
    <property type="entry name" value="WH-like_DNA-bd_sf"/>
</dbReference>
<dbReference type="InterPro" id="IPR011991">
    <property type="entry name" value="ArsR-like_HTH"/>
</dbReference>
<feature type="domain" description="Transcription regulator TrmB C-terminal" evidence="3">
    <location>
        <begin position="109"/>
        <end position="345"/>
    </location>
</feature>
<dbReference type="PANTHER" id="PTHR34293:SF1">
    <property type="entry name" value="HTH-TYPE TRANSCRIPTIONAL REGULATOR TRMBL2"/>
    <property type="match status" value="1"/>
</dbReference>
<dbReference type="InterPro" id="IPR036390">
    <property type="entry name" value="WH_DNA-bd_sf"/>
</dbReference>
<comment type="similarity">
    <text evidence="1">Belongs to the transcriptional regulator TrmB family.</text>
</comment>
<evidence type="ECO:0000313" key="5">
    <source>
        <dbReference type="Proteomes" id="UP000297053"/>
    </source>
</evidence>
<dbReference type="InterPro" id="IPR002831">
    <property type="entry name" value="Tscrpt_reg_TrmB_N"/>
</dbReference>
<dbReference type="Pfam" id="PF11495">
    <property type="entry name" value="Regulator_TrmB"/>
    <property type="match status" value="1"/>
</dbReference>
<feature type="domain" description="Transcription regulator TrmB N-terminal" evidence="2">
    <location>
        <begin position="10"/>
        <end position="77"/>
    </location>
</feature>
<dbReference type="GeneID" id="42178137"/>
<dbReference type="EMBL" id="CP039375">
    <property type="protein sequence ID" value="QCD64901.1"/>
    <property type="molecule type" value="Genomic_DNA"/>
</dbReference>
<dbReference type="SUPFAM" id="SSF46785">
    <property type="entry name" value="Winged helix' DNA-binding domain"/>
    <property type="match status" value="1"/>
</dbReference>
<evidence type="ECO:0000259" key="3">
    <source>
        <dbReference type="Pfam" id="PF11495"/>
    </source>
</evidence>
<dbReference type="Proteomes" id="UP000297053">
    <property type="component" value="Chromosome"/>
</dbReference>
<sequence>MDDSTLSERLMQLGLSEKEVDTYLTVLEQGELTASEISDVTGVSKRYVYSISESLEERGFVDVDDHVVPTKVRARNPSEVIELLTDELTEMEPALSERHSQTERNLQRFDVLKSRQTMIKRIRSYIADASNEITLSISYEQLPEVEDELRAAVDRGVLAMVLVTGVPANSLEAAAFDGIATLVRTWDQITPLTLTVDQQYSVLAPVDMMVRSNSELRAISLVQRQLVPILTGSFFGNYWPIAAEVYVDDPRSLPAEYGCFRHAVLDATLHLRDDRPISIDTAVTPCRDTEDRQSIEGTVIGTHQGLVEPATNDFPVENSLVVKTNNRRVTVGGPGAMLEDFEAKDTVTLTAD</sequence>
<proteinExistence type="inferred from homology"/>
<dbReference type="Gene3D" id="1.10.10.10">
    <property type="entry name" value="Winged helix-like DNA-binding domain superfamily/Winged helix DNA-binding domain"/>
    <property type="match status" value="1"/>
</dbReference>
<gene>
    <name evidence="4" type="ORF">E5139_04335</name>
</gene>
<evidence type="ECO:0000256" key="1">
    <source>
        <dbReference type="ARBA" id="ARBA00007287"/>
    </source>
</evidence>
<dbReference type="InterPro" id="IPR021586">
    <property type="entry name" value="Tscrpt_reg_TrmB_C"/>
</dbReference>
<organism evidence="4 5">
    <name type="scientific">Halomicrobium mukohataei</name>
    <dbReference type="NCBI Taxonomy" id="57705"/>
    <lineage>
        <taxon>Archaea</taxon>
        <taxon>Methanobacteriati</taxon>
        <taxon>Methanobacteriota</taxon>
        <taxon>Stenosarchaea group</taxon>
        <taxon>Halobacteria</taxon>
        <taxon>Halobacteriales</taxon>
        <taxon>Haloarculaceae</taxon>
        <taxon>Halomicrobium</taxon>
    </lineage>
</organism>
<protein>
    <submittedName>
        <fullName evidence="4">TrmB family transcriptional regulator</fullName>
    </submittedName>
</protein>